<dbReference type="GO" id="GO:0051015">
    <property type="term" value="F:actin filament binding"/>
    <property type="evidence" value="ECO:0007669"/>
    <property type="project" value="InterPro"/>
</dbReference>
<dbReference type="AlphaFoldDB" id="A0AAD5CGZ3"/>
<evidence type="ECO:0000313" key="2">
    <source>
        <dbReference type="EMBL" id="KAI7741721.1"/>
    </source>
</evidence>
<sequence>MSMVIRETQLDIVALDQSLLLGFWYTSFLKNRLQNGDESMQEIWLGLKPKSLDFVQVTAPPLAIETAYGGLERVSSGEGKFEVEEVNKFDQDDLLPVDISILDTHVEVFVWIGQAVDPKEKKSTLDYGQVNHREKFGACECGKWEGGLELSELVKEYDGFEGALVWDALKPDGTPRKLRITQPS</sequence>
<dbReference type="EMBL" id="JAMZMK010008144">
    <property type="protein sequence ID" value="KAI7741721.1"/>
    <property type="molecule type" value="Genomic_DNA"/>
</dbReference>
<gene>
    <name evidence="2" type="ORF">M8C21_026521</name>
</gene>
<dbReference type="Proteomes" id="UP001206925">
    <property type="component" value="Unassembled WGS sequence"/>
</dbReference>
<evidence type="ECO:0000313" key="3">
    <source>
        <dbReference type="Proteomes" id="UP001206925"/>
    </source>
</evidence>
<organism evidence="2 3">
    <name type="scientific">Ambrosia artemisiifolia</name>
    <name type="common">Common ragweed</name>
    <dbReference type="NCBI Taxonomy" id="4212"/>
    <lineage>
        <taxon>Eukaryota</taxon>
        <taxon>Viridiplantae</taxon>
        <taxon>Streptophyta</taxon>
        <taxon>Embryophyta</taxon>
        <taxon>Tracheophyta</taxon>
        <taxon>Spermatophyta</taxon>
        <taxon>Magnoliopsida</taxon>
        <taxon>eudicotyledons</taxon>
        <taxon>Gunneridae</taxon>
        <taxon>Pentapetalae</taxon>
        <taxon>asterids</taxon>
        <taxon>campanulids</taxon>
        <taxon>Asterales</taxon>
        <taxon>Asteraceae</taxon>
        <taxon>Asteroideae</taxon>
        <taxon>Heliantheae alliance</taxon>
        <taxon>Heliantheae</taxon>
        <taxon>Ambrosia</taxon>
    </lineage>
</organism>
<name>A0AAD5CGZ3_AMBAR</name>
<dbReference type="PANTHER" id="PTHR11977:SF107">
    <property type="entry name" value="VILLIN HEADPIECE, VILLIN_GELSOLIN, ADF-H_GELSOLIN-LIKE DOMAIN PROTEIN-RELATED"/>
    <property type="match status" value="1"/>
</dbReference>
<keyword evidence="3" id="KW-1185">Reference proteome</keyword>
<dbReference type="InterPro" id="IPR007122">
    <property type="entry name" value="Villin/Gelsolin"/>
</dbReference>
<dbReference type="GO" id="GO:0051014">
    <property type="term" value="P:actin filament severing"/>
    <property type="evidence" value="ECO:0007669"/>
    <property type="project" value="TreeGrafter"/>
</dbReference>
<evidence type="ECO:0000259" key="1">
    <source>
        <dbReference type="Pfam" id="PF00626"/>
    </source>
</evidence>
<dbReference type="SUPFAM" id="SSF55753">
    <property type="entry name" value="Actin depolymerizing proteins"/>
    <property type="match status" value="1"/>
</dbReference>
<protein>
    <recommendedName>
        <fullName evidence="1">Gelsolin-like domain-containing protein</fullName>
    </recommendedName>
</protein>
<comment type="caution">
    <text evidence="2">The sequence shown here is derived from an EMBL/GenBank/DDBJ whole genome shotgun (WGS) entry which is preliminary data.</text>
</comment>
<accession>A0AAD5CGZ3</accession>
<dbReference type="InterPro" id="IPR007123">
    <property type="entry name" value="Gelsolin-like_dom"/>
</dbReference>
<reference evidence="2" key="1">
    <citation type="submission" date="2022-06" db="EMBL/GenBank/DDBJ databases">
        <title>Uncovering the hologenomic basis of an extraordinary plant invasion.</title>
        <authorList>
            <person name="Bieker V.C."/>
            <person name="Martin M.D."/>
            <person name="Gilbert T."/>
            <person name="Hodgins K."/>
            <person name="Battlay P."/>
            <person name="Petersen B."/>
            <person name="Wilson J."/>
        </authorList>
    </citation>
    <scope>NUCLEOTIDE SEQUENCE</scope>
    <source>
        <strain evidence="2">AA19_3_7</strain>
        <tissue evidence="2">Leaf</tissue>
    </source>
</reference>
<dbReference type="InterPro" id="IPR029006">
    <property type="entry name" value="ADF-H/Gelsolin-like_dom_sf"/>
</dbReference>
<proteinExistence type="predicted"/>
<dbReference type="Gene3D" id="3.40.20.10">
    <property type="entry name" value="Severin"/>
    <property type="match status" value="1"/>
</dbReference>
<dbReference type="PANTHER" id="PTHR11977">
    <property type="entry name" value="VILLIN"/>
    <property type="match status" value="1"/>
</dbReference>
<dbReference type="Pfam" id="PF00626">
    <property type="entry name" value="Gelsolin"/>
    <property type="match status" value="1"/>
</dbReference>
<feature type="domain" description="Gelsolin-like" evidence="1">
    <location>
        <begin position="81"/>
        <end position="122"/>
    </location>
</feature>